<dbReference type="Proteomes" id="UP001159641">
    <property type="component" value="Unassembled WGS sequence"/>
</dbReference>
<feature type="region of interest" description="Disordered" evidence="1">
    <location>
        <begin position="85"/>
        <end position="114"/>
    </location>
</feature>
<accession>A0AB34H4P7</accession>
<reference evidence="2 3" key="1">
    <citation type="submission" date="2022-11" db="EMBL/GenBank/DDBJ databases">
        <title>Whole genome sequence of Eschrichtius robustus ER-17-0199.</title>
        <authorList>
            <person name="Bruniche-Olsen A."/>
            <person name="Black A.N."/>
            <person name="Fields C.J."/>
            <person name="Walden K."/>
            <person name="Dewoody J.A."/>
        </authorList>
    </citation>
    <scope>NUCLEOTIDE SEQUENCE [LARGE SCALE GENOMIC DNA]</scope>
    <source>
        <strain evidence="2">ER-17-0199</strain>
        <tissue evidence="2">Blubber</tissue>
    </source>
</reference>
<evidence type="ECO:0000313" key="3">
    <source>
        <dbReference type="Proteomes" id="UP001159641"/>
    </source>
</evidence>
<name>A0AB34H4P7_ESCRO</name>
<organism evidence="2 3">
    <name type="scientific">Eschrichtius robustus</name>
    <name type="common">California gray whale</name>
    <name type="synonym">Eschrichtius gibbosus</name>
    <dbReference type="NCBI Taxonomy" id="9764"/>
    <lineage>
        <taxon>Eukaryota</taxon>
        <taxon>Metazoa</taxon>
        <taxon>Chordata</taxon>
        <taxon>Craniata</taxon>
        <taxon>Vertebrata</taxon>
        <taxon>Euteleostomi</taxon>
        <taxon>Mammalia</taxon>
        <taxon>Eutheria</taxon>
        <taxon>Laurasiatheria</taxon>
        <taxon>Artiodactyla</taxon>
        <taxon>Whippomorpha</taxon>
        <taxon>Cetacea</taxon>
        <taxon>Mysticeti</taxon>
        <taxon>Eschrichtiidae</taxon>
        <taxon>Eschrichtius</taxon>
    </lineage>
</organism>
<proteinExistence type="predicted"/>
<feature type="region of interest" description="Disordered" evidence="1">
    <location>
        <begin position="131"/>
        <end position="153"/>
    </location>
</feature>
<dbReference type="EMBL" id="JAIQCJ010002014">
    <property type="protein sequence ID" value="KAJ8785640.1"/>
    <property type="molecule type" value="Genomic_DNA"/>
</dbReference>
<keyword evidence="3" id="KW-1185">Reference proteome</keyword>
<evidence type="ECO:0000313" key="2">
    <source>
        <dbReference type="EMBL" id="KAJ8785640.1"/>
    </source>
</evidence>
<gene>
    <name evidence="2" type="ORF">J1605_007237</name>
</gene>
<comment type="caution">
    <text evidence="2">The sequence shown here is derived from an EMBL/GenBank/DDBJ whole genome shotgun (WGS) entry which is preliminary data.</text>
</comment>
<evidence type="ECO:0000256" key="1">
    <source>
        <dbReference type="SAM" id="MobiDB-lite"/>
    </source>
</evidence>
<protein>
    <submittedName>
        <fullName evidence="2">Uncharacterized protein</fullName>
    </submittedName>
</protein>
<feature type="compositionally biased region" description="Low complexity" evidence="1">
    <location>
        <begin position="98"/>
        <end position="114"/>
    </location>
</feature>
<feature type="region of interest" description="Disordered" evidence="1">
    <location>
        <begin position="1"/>
        <end position="24"/>
    </location>
</feature>
<dbReference type="AlphaFoldDB" id="A0AB34H4P7"/>
<sequence length="165" mass="16591">MRDEDAGAPGARGVGGGERRLGEGASSRFCAGVTRRQASALQAGGPGHELGAGLWDLSLPKASEPVTLTHAPLEDVALSFPAARLSAHADPSRSAQTSLSSPAEASSPAPGPAAASLPALLVLAPPRAEPPAAVSAFRSGGQPPHLTVPGSAVSIQQCRKLRMRL</sequence>